<feature type="chain" id="PRO_5043395728" description="Cation efflux protein transmembrane domain-containing protein" evidence="9">
    <location>
        <begin position="23"/>
        <end position="390"/>
    </location>
</feature>
<evidence type="ECO:0000256" key="5">
    <source>
        <dbReference type="ARBA" id="ARBA00022989"/>
    </source>
</evidence>
<keyword evidence="12" id="KW-1185">Reference proteome</keyword>
<dbReference type="GO" id="GO:0005385">
    <property type="term" value="F:zinc ion transmembrane transporter activity"/>
    <property type="evidence" value="ECO:0007669"/>
    <property type="project" value="InterPro"/>
</dbReference>
<keyword evidence="6" id="KW-0406">Ion transport</keyword>
<organism evidence="11 12">
    <name type="scientific">Cyanidium caldarium</name>
    <name type="common">Red alga</name>
    <dbReference type="NCBI Taxonomy" id="2771"/>
    <lineage>
        <taxon>Eukaryota</taxon>
        <taxon>Rhodophyta</taxon>
        <taxon>Bangiophyceae</taxon>
        <taxon>Cyanidiales</taxon>
        <taxon>Cyanidiaceae</taxon>
        <taxon>Cyanidium</taxon>
    </lineage>
</organism>
<evidence type="ECO:0000259" key="10">
    <source>
        <dbReference type="Pfam" id="PF01545"/>
    </source>
</evidence>
<dbReference type="NCBIfam" id="TIGR01297">
    <property type="entry name" value="CDF"/>
    <property type="match status" value="1"/>
</dbReference>
<keyword evidence="3" id="KW-0813">Transport</keyword>
<dbReference type="InterPro" id="IPR058533">
    <property type="entry name" value="Cation_efflux_TM"/>
</dbReference>
<feature type="transmembrane region" description="Helical" evidence="8">
    <location>
        <begin position="146"/>
        <end position="166"/>
    </location>
</feature>
<sequence>MRWLRAAVPLISAGARWVRLLAFQRLAPSSSDASLPALPQWKRTIATTPLLTMRWLRAHIRGLWRHIRRHAVARQLWRYLLLNMAFAQVELLYGFSSNSLGLVSDAAHMLFDCTALGIGLVATYLATLKPDRVFAFGFHRLETLAGFTNGVLLVFVSFSVLTESLARFAHPQHVHADALMPVAAAGLVVNLLGLYFFWGYHVHPAGDDCDHHHNMTGVYLHVLADTLGSIGVLLSSFLIRRYGWHWSDPACSVLISVLILTSAVPLLQESGRALLDAETLRKPFLAALQQGAECGTWPTVKVLYLRVWRVGHHRVALCAQLEIPADADEATLLRRLLVTLQGAYGGDAHLSLELIRMKAALDEHGAPADRPIVMNVRASHHCEHTFGDAK</sequence>
<dbReference type="EMBL" id="JANCYW010000012">
    <property type="protein sequence ID" value="KAK4537399.1"/>
    <property type="molecule type" value="Genomic_DNA"/>
</dbReference>
<comment type="subcellular location">
    <subcellularLocation>
        <location evidence="1">Membrane</location>
        <topology evidence="1">Multi-pass membrane protein</topology>
    </subcellularLocation>
</comment>
<reference evidence="11 12" key="1">
    <citation type="submission" date="2022-07" db="EMBL/GenBank/DDBJ databases">
        <title>Genome-wide signatures of adaptation to extreme environments.</title>
        <authorList>
            <person name="Cho C.H."/>
            <person name="Yoon H.S."/>
        </authorList>
    </citation>
    <scope>NUCLEOTIDE SEQUENCE [LARGE SCALE GENOMIC DNA]</scope>
    <source>
        <strain evidence="11 12">DBV 063 E5</strain>
    </source>
</reference>
<gene>
    <name evidence="11" type="ORF">CDCA_CDCA12G3424</name>
</gene>
<dbReference type="Pfam" id="PF01545">
    <property type="entry name" value="Cation_efflux"/>
    <property type="match status" value="1"/>
</dbReference>
<feature type="signal peptide" evidence="9">
    <location>
        <begin position="1"/>
        <end position="22"/>
    </location>
</feature>
<dbReference type="AlphaFoldDB" id="A0AAV9IYN4"/>
<comment type="similarity">
    <text evidence="2">Belongs to the cation diffusion facilitator (CDF) transporter (TC 2.A.4) family. SLC30A subfamily.</text>
</comment>
<dbReference type="InterPro" id="IPR002524">
    <property type="entry name" value="Cation_efflux"/>
</dbReference>
<accession>A0AAV9IYN4</accession>
<dbReference type="SUPFAM" id="SSF161111">
    <property type="entry name" value="Cation efflux protein transmembrane domain-like"/>
    <property type="match status" value="1"/>
</dbReference>
<evidence type="ECO:0000256" key="1">
    <source>
        <dbReference type="ARBA" id="ARBA00004141"/>
    </source>
</evidence>
<keyword evidence="9" id="KW-0732">Signal</keyword>
<evidence type="ECO:0000256" key="3">
    <source>
        <dbReference type="ARBA" id="ARBA00022448"/>
    </source>
</evidence>
<feature type="transmembrane region" description="Helical" evidence="8">
    <location>
        <begin position="218"/>
        <end position="238"/>
    </location>
</feature>
<proteinExistence type="inferred from homology"/>
<dbReference type="InterPro" id="IPR045316">
    <property type="entry name" value="Msc2-like"/>
</dbReference>
<evidence type="ECO:0000256" key="7">
    <source>
        <dbReference type="ARBA" id="ARBA00023136"/>
    </source>
</evidence>
<evidence type="ECO:0000256" key="9">
    <source>
        <dbReference type="SAM" id="SignalP"/>
    </source>
</evidence>
<evidence type="ECO:0000256" key="8">
    <source>
        <dbReference type="SAM" id="Phobius"/>
    </source>
</evidence>
<feature type="transmembrane region" description="Helical" evidence="8">
    <location>
        <begin position="178"/>
        <end position="198"/>
    </location>
</feature>
<dbReference type="GO" id="GO:0016020">
    <property type="term" value="C:membrane"/>
    <property type="evidence" value="ECO:0007669"/>
    <property type="project" value="UniProtKB-SubCell"/>
</dbReference>
<feature type="transmembrane region" description="Helical" evidence="8">
    <location>
        <begin position="76"/>
        <end position="95"/>
    </location>
</feature>
<evidence type="ECO:0000256" key="6">
    <source>
        <dbReference type="ARBA" id="ARBA00023065"/>
    </source>
</evidence>
<name>A0AAV9IYN4_CYACA</name>
<dbReference type="PANTHER" id="PTHR45755:SF4">
    <property type="entry name" value="ZINC TRANSPORTER 7"/>
    <property type="match status" value="1"/>
</dbReference>
<dbReference type="GO" id="GO:0005794">
    <property type="term" value="C:Golgi apparatus"/>
    <property type="evidence" value="ECO:0007669"/>
    <property type="project" value="TreeGrafter"/>
</dbReference>
<dbReference type="InterPro" id="IPR027469">
    <property type="entry name" value="Cation_efflux_TMD_sf"/>
</dbReference>
<feature type="transmembrane region" description="Helical" evidence="8">
    <location>
        <begin position="107"/>
        <end position="126"/>
    </location>
</feature>
<evidence type="ECO:0000256" key="2">
    <source>
        <dbReference type="ARBA" id="ARBA00008873"/>
    </source>
</evidence>
<dbReference type="GO" id="GO:0006882">
    <property type="term" value="P:intracellular zinc ion homeostasis"/>
    <property type="evidence" value="ECO:0007669"/>
    <property type="project" value="InterPro"/>
</dbReference>
<keyword evidence="4 8" id="KW-0812">Transmembrane</keyword>
<keyword evidence="5 8" id="KW-1133">Transmembrane helix</keyword>
<dbReference type="Gene3D" id="1.20.1510.10">
    <property type="entry name" value="Cation efflux protein transmembrane domain"/>
    <property type="match status" value="1"/>
</dbReference>
<evidence type="ECO:0000256" key="4">
    <source>
        <dbReference type="ARBA" id="ARBA00022692"/>
    </source>
</evidence>
<feature type="domain" description="Cation efflux protein transmembrane" evidence="10">
    <location>
        <begin position="76"/>
        <end position="275"/>
    </location>
</feature>
<dbReference type="Proteomes" id="UP001301350">
    <property type="component" value="Unassembled WGS sequence"/>
</dbReference>
<evidence type="ECO:0000313" key="12">
    <source>
        <dbReference type="Proteomes" id="UP001301350"/>
    </source>
</evidence>
<dbReference type="PANTHER" id="PTHR45755">
    <property type="match status" value="1"/>
</dbReference>
<protein>
    <recommendedName>
        <fullName evidence="10">Cation efflux protein transmembrane domain-containing protein</fullName>
    </recommendedName>
</protein>
<comment type="caution">
    <text evidence="11">The sequence shown here is derived from an EMBL/GenBank/DDBJ whole genome shotgun (WGS) entry which is preliminary data.</text>
</comment>
<keyword evidence="7 8" id="KW-0472">Membrane</keyword>
<evidence type="ECO:0000313" key="11">
    <source>
        <dbReference type="EMBL" id="KAK4537399.1"/>
    </source>
</evidence>